<dbReference type="AlphaFoldDB" id="A0A512JNN9"/>
<dbReference type="Proteomes" id="UP000321750">
    <property type="component" value="Unassembled WGS sequence"/>
</dbReference>
<proteinExistence type="predicted"/>
<dbReference type="RefSeq" id="WP_147047993.1">
    <property type="nucleotide sequence ID" value="NZ_BJZV01000020.1"/>
</dbReference>
<keyword evidence="1" id="KW-0472">Membrane</keyword>
<organism evidence="2 3">
    <name type="scientific">Methylobacterium gnaphalii</name>
    <dbReference type="NCBI Taxonomy" id="1010610"/>
    <lineage>
        <taxon>Bacteria</taxon>
        <taxon>Pseudomonadati</taxon>
        <taxon>Pseudomonadota</taxon>
        <taxon>Alphaproteobacteria</taxon>
        <taxon>Hyphomicrobiales</taxon>
        <taxon>Methylobacteriaceae</taxon>
        <taxon>Methylobacterium</taxon>
    </lineage>
</organism>
<keyword evidence="1" id="KW-0812">Transmembrane</keyword>
<protein>
    <submittedName>
        <fullName evidence="2">Uncharacterized protein</fullName>
    </submittedName>
</protein>
<sequence>MAQELIKSPKVRWGIPLVLPHVLVSVGLLVFVAVDEQPARPAIEQPAPELVSAPGAITANAVRSG</sequence>
<keyword evidence="3" id="KW-1185">Reference proteome</keyword>
<evidence type="ECO:0000256" key="1">
    <source>
        <dbReference type="SAM" id="Phobius"/>
    </source>
</evidence>
<dbReference type="EMBL" id="BJZV01000020">
    <property type="protein sequence ID" value="GEP11574.1"/>
    <property type="molecule type" value="Genomic_DNA"/>
</dbReference>
<feature type="transmembrane region" description="Helical" evidence="1">
    <location>
        <begin position="13"/>
        <end position="34"/>
    </location>
</feature>
<reference evidence="2 3" key="1">
    <citation type="submission" date="2019-07" db="EMBL/GenBank/DDBJ databases">
        <title>Whole genome shotgun sequence of Methylobacterium gnaphalii NBRC 107716.</title>
        <authorList>
            <person name="Hosoyama A."/>
            <person name="Uohara A."/>
            <person name="Ohji S."/>
            <person name="Ichikawa N."/>
        </authorList>
    </citation>
    <scope>NUCLEOTIDE SEQUENCE [LARGE SCALE GENOMIC DNA]</scope>
    <source>
        <strain evidence="2 3">NBRC 107716</strain>
    </source>
</reference>
<evidence type="ECO:0000313" key="2">
    <source>
        <dbReference type="EMBL" id="GEP11574.1"/>
    </source>
</evidence>
<gene>
    <name evidence="2" type="ORF">MGN01_34190</name>
</gene>
<name>A0A512JNN9_9HYPH</name>
<comment type="caution">
    <text evidence="2">The sequence shown here is derived from an EMBL/GenBank/DDBJ whole genome shotgun (WGS) entry which is preliminary data.</text>
</comment>
<evidence type="ECO:0000313" key="3">
    <source>
        <dbReference type="Proteomes" id="UP000321750"/>
    </source>
</evidence>
<keyword evidence="1" id="KW-1133">Transmembrane helix</keyword>
<accession>A0A512JNN9</accession>